<proteinExistence type="predicted"/>
<gene>
    <name evidence="1" type="primary">ORF124800</name>
</gene>
<reference evidence="1" key="1">
    <citation type="submission" date="2014-12" db="EMBL/GenBank/DDBJ databases">
        <title>Insight into the proteome of Arion vulgaris.</title>
        <authorList>
            <person name="Aradska J."/>
            <person name="Bulat T."/>
            <person name="Smidak R."/>
            <person name="Sarate P."/>
            <person name="Gangsoo J."/>
            <person name="Sialana F."/>
            <person name="Bilban M."/>
            <person name="Lubec G."/>
        </authorList>
    </citation>
    <scope>NUCLEOTIDE SEQUENCE</scope>
    <source>
        <tissue evidence="1">Skin</tissue>
    </source>
</reference>
<organism evidence="1">
    <name type="scientific">Arion vulgaris</name>
    <dbReference type="NCBI Taxonomy" id="1028688"/>
    <lineage>
        <taxon>Eukaryota</taxon>
        <taxon>Metazoa</taxon>
        <taxon>Spiralia</taxon>
        <taxon>Lophotrochozoa</taxon>
        <taxon>Mollusca</taxon>
        <taxon>Gastropoda</taxon>
        <taxon>Heterobranchia</taxon>
        <taxon>Euthyneura</taxon>
        <taxon>Panpulmonata</taxon>
        <taxon>Eupulmonata</taxon>
        <taxon>Stylommatophora</taxon>
        <taxon>Helicina</taxon>
        <taxon>Arionoidea</taxon>
        <taxon>Arionidae</taxon>
        <taxon>Arion</taxon>
    </lineage>
</organism>
<evidence type="ECO:0000313" key="1">
    <source>
        <dbReference type="EMBL" id="CEK81199.1"/>
    </source>
</evidence>
<accession>A0A0B7AJK6</accession>
<dbReference type="AlphaFoldDB" id="A0A0B7AJK6"/>
<dbReference type="EMBL" id="HACG01034334">
    <property type="protein sequence ID" value="CEK81199.1"/>
    <property type="molecule type" value="Transcribed_RNA"/>
</dbReference>
<sequence>MFKCRIAVFHAAFPPISSMQLIDPRLIHPDTSGIVVVSKMSLNMMTHLRKDFCFEIHYQTCSQSLPKMDMAARLWRRLEEWV</sequence>
<name>A0A0B7AJK6_9EUPU</name>
<protein>
    <submittedName>
        <fullName evidence="1">Uncharacterized protein</fullName>
    </submittedName>
</protein>